<evidence type="ECO:0000259" key="5">
    <source>
        <dbReference type="PROSITE" id="PS50125"/>
    </source>
</evidence>
<proteinExistence type="predicted"/>
<dbReference type="Gene3D" id="3.30.70.1230">
    <property type="entry name" value="Nucleotide cyclase"/>
    <property type="match status" value="1"/>
</dbReference>
<dbReference type="InterPro" id="IPR055071">
    <property type="entry name" value="RA_PHLPP-like"/>
</dbReference>
<reference evidence="7" key="1">
    <citation type="submission" date="2022-08" db="EMBL/GenBank/DDBJ databases">
        <title>A Global Phylogenomic Analysis of the Shiitake Genus Lentinula.</title>
        <authorList>
            <consortium name="DOE Joint Genome Institute"/>
            <person name="Sierra-Patev S."/>
            <person name="Min B."/>
            <person name="Naranjo-Ortiz M."/>
            <person name="Looney B."/>
            <person name="Konkel Z."/>
            <person name="Slot J.C."/>
            <person name="Sakamoto Y."/>
            <person name="Steenwyk J.L."/>
            <person name="Rokas A."/>
            <person name="Carro J."/>
            <person name="Camarero S."/>
            <person name="Ferreira P."/>
            <person name="Molpeceres G."/>
            <person name="Ruiz-Duenas F.J."/>
            <person name="Serrano A."/>
            <person name="Henrissat B."/>
            <person name="Drula E."/>
            <person name="Hughes K.W."/>
            <person name="Mata J.L."/>
            <person name="Ishikawa N.K."/>
            <person name="Vargas-Isla R."/>
            <person name="Ushijima S."/>
            <person name="Smith C.A."/>
            <person name="Ahrendt S."/>
            <person name="Andreopoulos W."/>
            <person name="He G."/>
            <person name="Labutti K."/>
            <person name="Lipzen A."/>
            <person name="Ng V."/>
            <person name="Riley R."/>
            <person name="Sandor L."/>
            <person name="Barry K."/>
            <person name="Martinez A.T."/>
            <person name="Xiao Y."/>
            <person name="Gibbons J.G."/>
            <person name="Terashima K."/>
            <person name="Grigoriev I.V."/>
            <person name="Hibbett D.S."/>
        </authorList>
    </citation>
    <scope>NUCLEOTIDE SEQUENCE</scope>
    <source>
        <strain evidence="7">RHP3577 ss4</strain>
    </source>
</reference>
<feature type="compositionally biased region" description="Polar residues" evidence="4">
    <location>
        <begin position="1215"/>
        <end position="1225"/>
    </location>
</feature>
<evidence type="ECO:0000256" key="1">
    <source>
        <dbReference type="ARBA" id="ARBA00022614"/>
    </source>
</evidence>
<dbReference type="PANTHER" id="PTHR48051:SF1">
    <property type="entry name" value="RAS SUPPRESSOR PROTEIN 1"/>
    <property type="match status" value="1"/>
</dbReference>
<feature type="domain" description="PPM-type phosphatase" evidence="6">
    <location>
        <begin position="1522"/>
        <end position="1808"/>
    </location>
</feature>
<dbReference type="Pfam" id="PF23010">
    <property type="entry name" value="RA_3"/>
    <property type="match status" value="1"/>
</dbReference>
<evidence type="ECO:0000256" key="2">
    <source>
        <dbReference type="ARBA" id="ARBA00022723"/>
    </source>
</evidence>
<keyword evidence="2" id="KW-0479">Metal-binding</keyword>
<feature type="compositionally biased region" description="Low complexity" evidence="4">
    <location>
        <begin position="344"/>
        <end position="366"/>
    </location>
</feature>
<feature type="compositionally biased region" description="Basic and acidic residues" evidence="4">
    <location>
        <begin position="238"/>
        <end position="253"/>
    </location>
</feature>
<dbReference type="SUPFAM" id="SSF52075">
    <property type="entry name" value="Outer arm dynein light chain 1"/>
    <property type="match status" value="1"/>
</dbReference>
<feature type="region of interest" description="Disordered" evidence="4">
    <location>
        <begin position="1203"/>
        <end position="1225"/>
    </location>
</feature>
<feature type="compositionally biased region" description="Pro residues" evidence="4">
    <location>
        <begin position="464"/>
        <end position="473"/>
    </location>
</feature>
<dbReference type="Pfam" id="PF00560">
    <property type="entry name" value="LRR_1"/>
    <property type="match status" value="1"/>
</dbReference>
<evidence type="ECO:0000256" key="3">
    <source>
        <dbReference type="ARBA" id="ARBA00022737"/>
    </source>
</evidence>
<feature type="region of interest" description="Disordered" evidence="4">
    <location>
        <begin position="1425"/>
        <end position="1470"/>
    </location>
</feature>
<dbReference type="InterPro" id="IPR029787">
    <property type="entry name" value="Nucleotide_cyclase"/>
</dbReference>
<name>A0ABQ8V989_9AGAR</name>
<feature type="compositionally biased region" description="Acidic residues" evidence="4">
    <location>
        <begin position="539"/>
        <end position="548"/>
    </location>
</feature>
<evidence type="ECO:0000313" key="8">
    <source>
        <dbReference type="Proteomes" id="UP001150217"/>
    </source>
</evidence>
<dbReference type="PANTHER" id="PTHR48051">
    <property type="match status" value="1"/>
</dbReference>
<feature type="compositionally biased region" description="Basic residues" evidence="4">
    <location>
        <begin position="629"/>
        <end position="643"/>
    </location>
</feature>
<dbReference type="SMART" id="SM00044">
    <property type="entry name" value="CYCc"/>
    <property type="match status" value="1"/>
</dbReference>
<keyword evidence="8" id="KW-1185">Reference proteome</keyword>
<keyword evidence="3" id="KW-0677">Repeat</keyword>
<dbReference type="PROSITE" id="PS51746">
    <property type="entry name" value="PPM_2"/>
    <property type="match status" value="1"/>
</dbReference>
<evidence type="ECO:0000259" key="6">
    <source>
        <dbReference type="PROSITE" id="PS51746"/>
    </source>
</evidence>
<feature type="region of interest" description="Disordered" evidence="4">
    <location>
        <begin position="426"/>
        <end position="476"/>
    </location>
</feature>
<dbReference type="Pfam" id="PF00211">
    <property type="entry name" value="Guanylate_cyc"/>
    <property type="match status" value="1"/>
</dbReference>
<dbReference type="SMART" id="SM00332">
    <property type="entry name" value="PP2Cc"/>
    <property type="match status" value="1"/>
</dbReference>
<organism evidence="7 8">
    <name type="scientific">Lentinula lateritia</name>
    <dbReference type="NCBI Taxonomy" id="40482"/>
    <lineage>
        <taxon>Eukaryota</taxon>
        <taxon>Fungi</taxon>
        <taxon>Dikarya</taxon>
        <taxon>Basidiomycota</taxon>
        <taxon>Agaricomycotina</taxon>
        <taxon>Agaricomycetes</taxon>
        <taxon>Agaricomycetidae</taxon>
        <taxon>Agaricales</taxon>
        <taxon>Marasmiineae</taxon>
        <taxon>Omphalotaceae</taxon>
        <taxon>Lentinula</taxon>
    </lineage>
</organism>
<feature type="compositionally biased region" description="Basic and acidic residues" evidence="4">
    <location>
        <begin position="561"/>
        <end position="572"/>
    </location>
</feature>
<feature type="compositionally biased region" description="Low complexity" evidence="4">
    <location>
        <begin position="443"/>
        <end position="455"/>
    </location>
</feature>
<feature type="compositionally biased region" description="Low complexity" evidence="4">
    <location>
        <begin position="583"/>
        <end position="599"/>
    </location>
</feature>
<dbReference type="SUPFAM" id="SSF55073">
    <property type="entry name" value="Nucleotide cyclase"/>
    <property type="match status" value="1"/>
</dbReference>
<dbReference type="InterPro" id="IPR036457">
    <property type="entry name" value="PPM-type-like_dom_sf"/>
</dbReference>
<dbReference type="SMART" id="SM00369">
    <property type="entry name" value="LRR_TYP"/>
    <property type="match status" value="11"/>
</dbReference>
<feature type="domain" description="Guanylate cyclase" evidence="5">
    <location>
        <begin position="1857"/>
        <end position="1993"/>
    </location>
</feature>
<feature type="compositionally biased region" description="Gly residues" evidence="4">
    <location>
        <begin position="516"/>
        <end position="527"/>
    </location>
</feature>
<dbReference type="Proteomes" id="UP001150217">
    <property type="component" value="Unassembled WGS sequence"/>
</dbReference>
<feature type="compositionally biased region" description="Basic residues" evidence="4">
    <location>
        <begin position="223"/>
        <end position="237"/>
    </location>
</feature>
<dbReference type="Pfam" id="PF00481">
    <property type="entry name" value="PP2C"/>
    <property type="match status" value="1"/>
</dbReference>
<dbReference type="SUPFAM" id="SSF81606">
    <property type="entry name" value="PP2C-like"/>
    <property type="match status" value="1"/>
</dbReference>
<feature type="compositionally biased region" description="Basic residues" evidence="4">
    <location>
        <begin position="167"/>
        <end position="176"/>
    </location>
</feature>
<evidence type="ECO:0000313" key="7">
    <source>
        <dbReference type="EMBL" id="KAJ4481796.1"/>
    </source>
</evidence>
<dbReference type="Pfam" id="PF23598">
    <property type="entry name" value="LRR_14"/>
    <property type="match status" value="1"/>
</dbReference>
<feature type="compositionally biased region" description="Basic and acidic residues" evidence="4">
    <location>
        <begin position="177"/>
        <end position="190"/>
    </location>
</feature>
<dbReference type="InterPro" id="IPR003591">
    <property type="entry name" value="Leu-rich_rpt_typical-subtyp"/>
</dbReference>
<comment type="caution">
    <text evidence="7">The sequence shown here is derived from an EMBL/GenBank/DDBJ whole genome shotgun (WGS) entry which is preliminary data.</text>
</comment>
<dbReference type="EMBL" id="JANVFT010000058">
    <property type="protein sequence ID" value="KAJ4481796.1"/>
    <property type="molecule type" value="Genomic_DNA"/>
</dbReference>
<accession>A0ABQ8V989</accession>
<dbReference type="InterPro" id="IPR055414">
    <property type="entry name" value="LRR_R13L4/SHOC2-like"/>
</dbReference>
<dbReference type="CDD" id="cd07302">
    <property type="entry name" value="CHD"/>
    <property type="match status" value="1"/>
</dbReference>
<dbReference type="InterPro" id="IPR001932">
    <property type="entry name" value="PPM-type_phosphatase-like_dom"/>
</dbReference>
<evidence type="ECO:0008006" key="9">
    <source>
        <dbReference type="Google" id="ProtNLM"/>
    </source>
</evidence>
<dbReference type="InterPro" id="IPR001054">
    <property type="entry name" value="A/G_cyclase"/>
</dbReference>
<dbReference type="InterPro" id="IPR032675">
    <property type="entry name" value="LRR_dom_sf"/>
</dbReference>
<dbReference type="InterPro" id="IPR001611">
    <property type="entry name" value="Leu-rich_rpt"/>
</dbReference>
<dbReference type="SMART" id="SM00364">
    <property type="entry name" value="LRR_BAC"/>
    <property type="match status" value="10"/>
</dbReference>
<dbReference type="PROSITE" id="PS50125">
    <property type="entry name" value="GUANYLATE_CYCLASE_2"/>
    <property type="match status" value="1"/>
</dbReference>
<keyword evidence="1" id="KW-0433">Leucine-rich repeat</keyword>
<dbReference type="CDD" id="cd17214">
    <property type="entry name" value="RA_CYR1_like"/>
    <property type="match status" value="1"/>
</dbReference>
<feature type="compositionally biased region" description="Polar residues" evidence="4">
    <location>
        <begin position="291"/>
        <end position="305"/>
    </location>
</feature>
<feature type="region of interest" description="Disordered" evidence="4">
    <location>
        <begin position="167"/>
        <end position="200"/>
    </location>
</feature>
<evidence type="ECO:0000256" key="4">
    <source>
        <dbReference type="SAM" id="MobiDB-lite"/>
    </source>
</evidence>
<dbReference type="Pfam" id="PF13855">
    <property type="entry name" value="LRR_8"/>
    <property type="match status" value="2"/>
</dbReference>
<feature type="region of interest" description="Disordered" evidence="4">
    <location>
        <begin position="344"/>
        <end position="381"/>
    </location>
</feature>
<protein>
    <recommendedName>
        <fullName evidence="9">Adenylate cyclase</fullName>
    </recommendedName>
</protein>
<dbReference type="SUPFAM" id="SSF52058">
    <property type="entry name" value="L domain-like"/>
    <property type="match status" value="2"/>
</dbReference>
<dbReference type="Gene3D" id="3.80.10.10">
    <property type="entry name" value="Ribonuclease Inhibitor"/>
    <property type="match status" value="5"/>
</dbReference>
<sequence length="2221" mass="244414">MMRRSLQLDEVVDVDNTGKIIGIPEINVDRSGGQNDYLEGVNGSLGEVAPWMESPPSPLTPPPTKRGFGLSVAALGSKVSFSSLRQDKDANYMHSHHGSESTLAFPYLRSTTSLSQPLSSEQEQSLRKAKSSLFLHNAKASTSNVPGPSSPPSSAGVAKSMLLPFMRKRSKSRLRAKTLENDGRDREHPSLRPKTPPLPEFPAYASSVTLNMVSENGQMIGNGKKKAVGGVSHPRRWKDKEKDRDRSYGDIGDHAPVPPPKDGEVVMKLDTNLDRMEGIVDTSILSTGTSTMGILPSKGSSIHTLSQSISDDRHSQHSQQSSINTQYNNLGPILHSEFHNPFSSFSSQSTAATSSSSFTSHPSLSPYSPPTSVSPPRGSSLAHINNVVDRKVSPRTIVPNQQQHNKFREGLQPGLNVMIPPTSTNGLHGGVDSVNGLHRNDGPNAVVAPNAQPPVSSHPFDNDAPPPDSPSWVPPQSWDVQFLDEGEHEAEDEYYSSSEDSLLHNLSGSIGSRNVGSGGRGTVGGGRPLEFARPSRGELDDDDEDDDFSAVRTGVGGLLGVDEHGRRIDRRPPGSVASIRSFSTNTSRYGSGTTSTYNSPHHPPSMAGSITSINSYSNLNGGRKESSYSHKKGRKLIPHPRKNSKGDETNHIYGDNTSGLKREVNLSLASLNSSLNQRRPSHPLYTSSSRQYLPHPRLQSIDTKNIPTQPSQDGLPESSSRFRIRIHRVNNTYHVVSCGFNITVAQLTPKLNAKLLSGEERETHKLYLKERGRERILTQTERPADIVRRRLEQAGYDVSDGLELLGGEAGEGLSFLLKFVYKSQFLGPNEQNLAIEDFERVDLSGRSLRTIPVALHQHADQITSLSLSRNPMLDLPLDFIQATSHSLTELRLSHMALKKVPTNIQFAVSLTRLDLSSNRIGDLDDAYLEKIPGLKSLKVQNNRMEKLPWHFPRLRSLTTLNISNNKFRVLPAVICQLESLRDLDISFNTISELPEELGLLRNLEHLIMVGNQITSIPSTASSLGSLRRLDCRRNLIGDLGVIGMLPKLEKLSADHNRLNGVELSLGPNLSTIDAGYNEITEIRVVASPVGHPKPYTALFSLDVSHAKLSSISASALSSLPSLRTLKLSHNNIKVLPPSLGDLDYLEVLECADNLLERLPQGIGRLRRLEVLDVHENNLTELPGELWACMSLGKLNATSNLIEKWDAPSAPPPPTSQNGNTSSSDTATRISTIDLHMHPFPDRKSSASSLSDPFSSPSRLPNLAYALEKLYLGENQLSAESLGFLSLFQKLKVLNLSFNLIQELPPGFFKNFLSEIPFTASPPPQQQPQTFQKSSLQELYLSGNKLTTLPTEDLARMTKLGTLFLNGNRLQTLPQELGKVQSLTILDVGSNLLKYNIYNWEFDWNWNFNKNLKYLNLSGNKRLQIRSNNTKLGPGGSRHSKMPDTAAKARTSDSPLTSKIPADKGPSSADIQQQSLGGFTNLSQLRVLGLMDVTITTTGQSVVPDEHEDRRVRTSESTVCGMAYGIADTLGRNDHLNMLDLVHEFPSSSSAARKNEAIFAIFGRSQPPKAMPAGISGNRIAKFLRDNFVNVFNTQLAGLKREKAEGVPDALRRSFLKINQNLHDLLFSNRNKTLQTMQSSSGGSAPSPDLLVSRGGASGVVLYFCGETMYVANAGNALAVVSRGGYPEPVSRKHDPYDRLEMSRIRAAEGWISPAGLVNDEIDISRSFGFFHLLPVLNARPDIFVWELSELDEFVIVANRGLWDFVSYKTAVDIARRERGDPMLAAQKLRDFAISYGADGSTMIMVISVSDLFRRDEARSREGSIVDPQLFKTPKAVITDRGLSRLQDEVSAPTDHLALVFTDIRNSTHLWDVNRGMNTAWRLHNTLLRRKLRFCGGYEVKTEGDAFMCAFPTTMAAVWWSLAVQMELLEQDWPLEILECEDGKPIYDFDNRLIAQGLSVRMGIHCGSPLCEIDPVNHRMDYFGPMVNRSARINSSAAGGQIMCSEEVIREIRAKLYNGPSTPQSDDQPLEAIDNVRRLGLSIIEVGAVKLKGLELPEQLSLIYPGHLVARHNLREVVADPDASGSRVQFSVSQIRQLGLVCLRLESLATSRVFKEIGERKSSIQTVNLSVENDHDEEEDPLYIYGDPNLLLPPLDEKASSDRDMTLVLDALSGRIENAVAKIKEKALVNSVRDTLFSAMGNTRGCLDQRTLQSLLDIIQGL</sequence>
<feature type="region of interest" description="Disordered" evidence="4">
    <location>
        <begin position="507"/>
        <end position="658"/>
    </location>
</feature>
<dbReference type="PROSITE" id="PS51450">
    <property type="entry name" value="LRR"/>
    <property type="match status" value="6"/>
</dbReference>
<feature type="region of interest" description="Disordered" evidence="4">
    <location>
        <begin position="291"/>
        <end position="322"/>
    </location>
</feature>
<dbReference type="InterPro" id="IPR050216">
    <property type="entry name" value="LRR_domain-containing"/>
</dbReference>
<dbReference type="Gene3D" id="3.60.40.10">
    <property type="entry name" value="PPM-type phosphatase domain"/>
    <property type="match status" value="1"/>
</dbReference>
<gene>
    <name evidence="7" type="ORF">C8R41DRAFT_471123</name>
</gene>
<feature type="region of interest" description="Disordered" evidence="4">
    <location>
        <begin position="220"/>
        <end position="262"/>
    </location>
</feature>
<feature type="compositionally biased region" description="Polar residues" evidence="4">
    <location>
        <begin position="608"/>
        <end position="620"/>
    </location>
</feature>
<dbReference type="CDD" id="cd00143">
    <property type="entry name" value="PP2Cc"/>
    <property type="match status" value="1"/>
</dbReference>